<dbReference type="PANTHER" id="PTHR14454:SF11">
    <property type="entry name" value="SERRANO, ISOFORM F"/>
    <property type="match status" value="1"/>
</dbReference>
<dbReference type="SMART" id="SM00454">
    <property type="entry name" value="SAM"/>
    <property type="match status" value="1"/>
</dbReference>
<dbReference type="InterPro" id="IPR052281">
    <property type="entry name" value="GAREM"/>
</dbReference>
<comment type="caution">
    <text evidence="2">The sequence shown here is derived from an EMBL/GenBank/DDBJ whole genome shotgun (WGS) entry which is preliminary data.</text>
</comment>
<accession>A0A2G8L2M2</accession>
<dbReference type="Gene3D" id="1.10.150.50">
    <property type="entry name" value="Transcription Factor, Ets-1"/>
    <property type="match status" value="1"/>
</dbReference>
<evidence type="ECO:0000313" key="2">
    <source>
        <dbReference type="EMBL" id="PIK54504.1"/>
    </source>
</evidence>
<organism evidence="2 3">
    <name type="scientific">Stichopus japonicus</name>
    <name type="common">Sea cucumber</name>
    <dbReference type="NCBI Taxonomy" id="307972"/>
    <lineage>
        <taxon>Eukaryota</taxon>
        <taxon>Metazoa</taxon>
        <taxon>Echinodermata</taxon>
        <taxon>Eleutherozoa</taxon>
        <taxon>Echinozoa</taxon>
        <taxon>Holothuroidea</taxon>
        <taxon>Aspidochirotacea</taxon>
        <taxon>Aspidochirotida</taxon>
        <taxon>Stichopodidae</taxon>
        <taxon>Apostichopus</taxon>
    </lineage>
</organism>
<feature type="domain" description="SAM" evidence="1">
    <location>
        <begin position="132"/>
        <end position="195"/>
    </location>
</feature>
<dbReference type="PROSITE" id="PS50105">
    <property type="entry name" value="SAM_DOMAIN"/>
    <property type="match status" value="1"/>
</dbReference>
<keyword evidence="3" id="KW-1185">Reference proteome</keyword>
<name>A0A2G8L2M2_STIJA</name>
<dbReference type="Proteomes" id="UP000230750">
    <property type="component" value="Unassembled WGS sequence"/>
</dbReference>
<dbReference type="InterPro" id="IPR013761">
    <property type="entry name" value="SAM/pointed_sf"/>
</dbReference>
<dbReference type="OrthoDB" id="6162354at2759"/>
<dbReference type="PANTHER" id="PTHR14454">
    <property type="entry name" value="GRB2-ASSOCIATED AND REGULATOR OF MAPK PROTEIN FAMILY MEMBER"/>
    <property type="match status" value="1"/>
</dbReference>
<evidence type="ECO:0000259" key="1">
    <source>
        <dbReference type="PROSITE" id="PS50105"/>
    </source>
</evidence>
<dbReference type="InterPro" id="IPR001660">
    <property type="entry name" value="SAM"/>
</dbReference>
<evidence type="ECO:0000313" key="3">
    <source>
        <dbReference type="Proteomes" id="UP000230750"/>
    </source>
</evidence>
<dbReference type="SUPFAM" id="SSF47769">
    <property type="entry name" value="SAM/Pointed domain"/>
    <property type="match status" value="1"/>
</dbReference>
<dbReference type="Pfam" id="PF00536">
    <property type="entry name" value="SAM_1"/>
    <property type="match status" value="1"/>
</dbReference>
<reference evidence="2 3" key="1">
    <citation type="journal article" date="2017" name="PLoS Biol.">
        <title>The sea cucumber genome provides insights into morphological evolution and visceral regeneration.</title>
        <authorList>
            <person name="Zhang X."/>
            <person name="Sun L."/>
            <person name="Yuan J."/>
            <person name="Sun Y."/>
            <person name="Gao Y."/>
            <person name="Zhang L."/>
            <person name="Li S."/>
            <person name="Dai H."/>
            <person name="Hamel J.F."/>
            <person name="Liu C."/>
            <person name="Yu Y."/>
            <person name="Liu S."/>
            <person name="Lin W."/>
            <person name="Guo K."/>
            <person name="Jin S."/>
            <person name="Xu P."/>
            <person name="Storey K.B."/>
            <person name="Huan P."/>
            <person name="Zhang T."/>
            <person name="Zhou Y."/>
            <person name="Zhang J."/>
            <person name="Lin C."/>
            <person name="Li X."/>
            <person name="Xing L."/>
            <person name="Huo D."/>
            <person name="Sun M."/>
            <person name="Wang L."/>
            <person name="Mercier A."/>
            <person name="Li F."/>
            <person name="Yang H."/>
            <person name="Xiang J."/>
        </authorList>
    </citation>
    <scope>NUCLEOTIDE SEQUENCE [LARGE SCALE GENOMIC DNA]</scope>
    <source>
        <strain evidence="2">Shaxun</strain>
        <tissue evidence="2">Muscle</tissue>
    </source>
</reference>
<gene>
    <name evidence="2" type="ORF">BSL78_08578</name>
</gene>
<dbReference type="AlphaFoldDB" id="A0A2G8L2M2"/>
<protein>
    <recommendedName>
        <fullName evidence="1">SAM domain-containing protein</fullName>
    </recommendedName>
</protein>
<sequence>MEWVLKCAILHQIASEATWKCKNFQKGGGHPLPLDPSPRPSISLQPPHSKILQDEMSKLAVANKNYVEKLHRVYFENDDVKKRQHFESLDNEYVGITIQTPSDGPKRGLPALPQATQPVSTSCDHNSPLNSASVDDVAELLRNLKLDIYVDAFKEELVNGNLLLQLDFENLNEDLKMSRLHAKRLLMELNKRKETVT</sequence>
<dbReference type="EMBL" id="MRZV01000246">
    <property type="protein sequence ID" value="PIK54504.1"/>
    <property type="molecule type" value="Genomic_DNA"/>
</dbReference>
<proteinExistence type="predicted"/>